<protein>
    <recommendedName>
        <fullName evidence="3">Concanavalin A-like lectin/glucanase</fullName>
    </recommendedName>
</protein>
<keyword evidence="2" id="KW-1185">Reference proteome</keyword>
<sequence>MDLNRKVSPDTGYLDITPFSVGYSDFSFLIWFTPLQPESKDIKTIFCYEKGSPDNNYQFSLDLSADGKLTFHCSNETNTISTGENLQSIESVIYNKVNVVAVVRRHNEINLYLNNGLSGVFKSNEIIKCYSYEEDEQSSSKGNQIYFRLGAKTNRGLVASNEFDGIIDRFIFKLEAFNEGVITSYGSDLSGNFATSYTQQLPSYNSQDFYRLGEDLPPPY</sequence>
<dbReference type="EMBL" id="MCOG01000103">
    <property type="protein sequence ID" value="ORY47957.1"/>
    <property type="molecule type" value="Genomic_DNA"/>
</dbReference>
<reference evidence="1 2" key="1">
    <citation type="submission" date="2016-08" db="EMBL/GenBank/DDBJ databases">
        <title>A Parts List for Fungal Cellulosomes Revealed by Comparative Genomics.</title>
        <authorList>
            <consortium name="DOE Joint Genome Institute"/>
            <person name="Haitjema C.H."/>
            <person name="Gilmore S.P."/>
            <person name="Henske J.K."/>
            <person name="Solomon K.V."/>
            <person name="De Groot R."/>
            <person name="Kuo A."/>
            <person name="Mondo S.J."/>
            <person name="Salamov A.A."/>
            <person name="Labutti K."/>
            <person name="Zhao Z."/>
            <person name="Chiniquy J."/>
            <person name="Barry K."/>
            <person name="Brewer H.M."/>
            <person name="Purvine S.O."/>
            <person name="Wright A.T."/>
            <person name="Boxma B."/>
            <person name="Van Alen T."/>
            <person name="Hackstein J.H."/>
            <person name="Baker S.E."/>
            <person name="Grigoriev I.V."/>
            <person name="O'Malley M.A."/>
        </authorList>
    </citation>
    <scope>NUCLEOTIDE SEQUENCE [LARGE SCALE GENOMIC DNA]</scope>
    <source>
        <strain evidence="1 2">G1</strain>
    </source>
</reference>
<organism evidence="1 2">
    <name type="scientific">Neocallimastix californiae</name>
    <dbReference type="NCBI Taxonomy" id="1754190"/>
    <lineage>
        <taxon>Eukaryota</taxon>
        <taxon>Fungi</taxon>
        <taxon>Fungi incertae sedis</taxon>
        <taxon>Chytridiomycota</taxon>
        <taxon>Chytridiomycota incertae sedis</taxon>
        <taxon>Neocallimastigomycetes</taxon>
        <taxon>Neocallimastigales</taxon>
        <taxon>Neocallimastigaceae</taxon>
        <taxon>Neocallimastix</taxon>
    </lineage>
</organism>
<evidence type="ECO:0000313" key="2">
    <source>
        <dbReference type="Proteomes" id="UP000193920"/>
    </source>
</evidence>
<gene>
    <name evidence="1" type="ORF">LY90DRAFT_671108</name>
</gene>
<dbReference type="Proteomes" id="UP000193920">
    <property type="component" value="Unassembled WGS sequence"/>
</dbReference>
<dbReference type="Pfam" id="PF13385">
    <property type="entry name" value="Laminin_G_3"/>
    <property type="match status" value="1"/>
</dbReference>
<dbReference type="SUPFAM" id="SSF49899">
    <property type="entry name" value="Concanavalin A-like lectins/glucanases"/>
    <property type="match status" value="1"/>
</dbReference>
<dbReference type="InterPro" id="IPR013320">
    <property type="entry name" value="ConA-like_dom_sf"/>
</dbReference>
<dbReference type="Gene3D" id="2.60.120.200">
    <property type="match status" value="1"/>
</dbReference>
<name>A0A1Y2CLX5_9FUNG</name>
<comment type="caution">
    <text evidence="1">The sequence shown here is derived from an EMBL/GenBank/DDBJ whole genome shotgun (WGS) entry which is preliminary data.</text>
</comment>
<proteinExistence type="predicted"/>
<accession>A0A1Y2CLX5</accession>
<dbReference type="AlphaFoldDB" id="A0A1Y2CLX5"/>
<evidence type="ECO:0008006" key="3">
    <source>
        <dbReference type="Google" id="ProtNLM"/>
    </source>
</evidence>
<evidence type="ECO:0000313" key="1">
    <source>
        <dbReference type="EMBL" id="ORY47957.1"/>
    </source>
</evidence>